<evidence type="ECO:0000313" key="1">
    <source>
        <dbReference type="EMBL" id="KAI9902067.1"/>
    </source>
</evidence>
<dbReference type="EMBL" id="CM047942">
    <property type="protein sequence ID" value="KAI9902067.1"/>
    <property type="molecule type" value="Genomic_DNA"/>
</dbReference>
<evidence type="ECO:0000313" key="2">
    <source>
        <dbReference type="Proteomes" id="UP001163324"/>
    </source>
</evidence>
<name>A0ACC0V7F5_9HYPO</name>
<comment type="caution">
    <text evidence="1">The sequence shown here is derived from an EMBL/GenBank/DDBJ whole genome shotgun (WGS) entry which is preliminary data.</text>
</comment>
<protein>
    <submittedName>
        <fullName evidence="1">Uncharacterized protein</fullName>
    </submittedName>
</protein>
<proteinExistence type="predicted"/>
<organism evidence="1 2">
    <name type="scientific">Trichothecium roseum</name>
    <dbReference type="NCBI Taxonomy" id="47278"/>
    <lineage>
        <taxon>Eukaryota</taxon>
        <taxon>Fungi</taxon>
        <taxon>Dikarya</taxon>
        <taxon>Ascomycota</taxon>
        <taxon>Pezizomycotina</taxon>
        <taxon>Sordariomycetes</taxon>
        <taxon>Hypocreomycetidae</taxon>
        <taxon>Hypocreales</taxon>
        <taxon>Hypocreales incertae sedis</taxon>
        <taxon>Trichothecium</taxon>
    </lineage>
</organism>
<accession>A0ACC0V7F5</accession>
<reference evidence="1" key="1">
    <citation type="submission" date="2022-10" db="EMBL/GenBank/DDBJ databases">
        <title>Complete Genome of Trichothecium roseum strain YXFP-22015, a Plant Pathogen Isolated from Citrus.</title>
        <authorList>
            <person name="Wang Y."/>
            <person name="Zhu L."/>
        </authorList>
    </citation>
    <scope>NUCLEOTIDE SEQUENCE</scope>
    <source>
        <strain evidence="1">YXFP-22015</strain>
    </source>
</reference>
<gene>
    <name evidence="1" type="ORF">N3K66_003884</name>
</gene>
<dbReference type="Proteomes" id="UP001163324">
    <property type="component" value="Chromosome 3"/>
</dbReference>
<keyword evidence="2" id="KW-1185">Reference proteome</keyword>
<sequence>MVRLRRGQYLVCFYCGKRTSLRFDGATRQFDCSKCEATNYLDENGEITDPPVATERESTPRQFAVPQAAAAATPHHIFCDRCIKNQRLFTASLAQYLPSDPSDPDYERLEKEYYRFRRNLETRYPQVCADCEDKVRGAIKQASYAARTDHLRRMVERTRNIRQGGGSAKTTLDWVDSAGKALWWGGLLVQMLWHFKLIVHILQIPDPDGGMRDPDAGDPIGDAAAKLQPLVDKLPGVALLLKASLVSGILSAWWNPQFVKVARGFTRHLLGFTQWYSFQGLIVFFRFVYSSVAEVVDGQTQSAQLSAHLIMAVFMIMMYNFARRSIKVNTAPLFGPSDGTASPKQPPSPVRNTQPRNIKSFAEELDEALVSAASSPVKPPAPSAQYTAPQSRDGPFQRRTPAPNRDFNLRPTSAPRSPGMNGLSLSDTPERSAPQSDEMDWSPTVPPPPMPRAFQPSHKPGTRAFGASPTTSENSPFWYKVPAAPVNPAHKLRNPPNAPMIRPNLSADKSGLGNGNGKKGDIFFRGAASKAKREEDEEQRRRGVEFRHQSFFAERKDDGDANSLADMLGASFSIESEAGDAQSVVDEPSHGQQTTAASQSARPTPAPAPAPARAPTWEFALLNALLAVYLISSSVDLPYHTNVQVVALCLGGILALRIMGREQTVSPLRSALGVAELACLCTVGWNTWIGEEGGEDDLNSWMGVGAFAAMVVHQGIDLMTTR</sequence>